<comment type="catalytic activity">
    <reaction evidence="8">
        <text>ATP + H2O = ADP + phosphate + H(+)</text>
        <dbReference type="Rhea" id="RHEA:13065"/>
        <dbReference type="ChEBI" id="CHEBI:15377"/>
        <dbReference type="ChEBI" id="CHEBI:15378"/>
        <dbReference type="ChEBI" id="CHEBI:30616"/>
        <dbReference type="ChEBI" id="CHEBI:43474"/>
        <dbReference type="ChEBI" id="CHEBI:456216"/>
        <dbReference type="EC" id="3.6.4.13"/>
    </reaction>
</comment>
<feature type="short sequence motif" description="Q motif" evidence="6">
    <location>
        <begin position="198"/>
        <end position="227"/>
    </location>
</feature>
<comment type="function">
    <text evidence="8">RNA helicase.</text>
</comment>
<dbReference type="InterPro" id="IPR014001">
    <property type="entry name" value="Helicase_ATP-bd"/>
</dbReference>
<dbReference type="PANTHER" id="PTHR24031">
    <property type="entry name" value="RNA HELICASE"/>
    <property type="match status" value="1"/>
</dbReference>
<dbReference type="AlphaFoldDB" id="A0A250WTQ0"/>
<dbReference type="GO" id="GO:0003724">
    <property type="term" value="F:RNA helicase activity"/>
    <property type="evidence" value="ECO:0007669"/>
    <property type="project" value="UniProtKB-EC"/>
</dbReference>
<dbReference type="GO" id="GO:0005524">
    <property type="term" value="F:ATP binding"/>
    <property type="evidence" value="ECO:0007669"/>
    <property type="project" value="UniProtKB-UniRule"/>
</dbReference>
<evidence type="ECO:0000256" key="8">
    <source>
        <dbReference type="RuleBase" id="RU365068"/>
    </source>
</evidence>
<dbReference type="SMART" id="SM00490">
    <property type="entry name" value="HELICc"/>
    <property type="match status" value="1"/>
</dbReference>
<comment type="similarity">
    <text evidence="7">Belongs to the DEAD box helicase family.</text>
</comment>
<evidence type="ECO:0000256" key="9">
    <source>
        <dbReference type="SAM" id="MobiDB-lite"/>
    </source>
</evidence>
<evidence type="ECO:0000259" key="12">
    <source>
        <dbReference type="PROSITE" id="PS51195"/>
    </source>
</evidence>
<feature type="region of interest" description="Disordered" evidence="9">
    <location>
        <begin position="659"/>
        <end position="716"/>
    </location>
</feature>
<dbReference type="OrthoDB" id="193716at2759"/>
<keyword evidence="5 8" id="KW-0694">RNA-binding</keyword>
<dbReference type="GO" id="GO:0016787">
    <property type="term" value="F:hydrolase activity"/>
    <property type="evidence" value="ECO:0007669"/>
    <property type="project" value="UniProtKB-KW"/>
</dbReference>
<keyword evidence="2 7" id="KW-0378">Hydrolase</keyword>
<dbReference type="PROSITE" id="PS51194">
    <property type="entry name" value="HELICASE_CTER"/>
    <property type="match status" value="1"/>
</dbReference>
<feature type="region of interest" description="Disordered" evidence="9">
    <location>
        <begin position="1"/>
        <end position="42"/>
    </location>
</feature>
<evidence type="ECO:0000259" key="10">
    <source>
        <dbReference type="PROSITE" id="PS51192"/>
    </source>
</evidence>
<dbReference type="GO" id="GO:0003723">
    <property type="term" value="F:RNA binding"/>
    <property type="evidence" value="ECO:0007669"/>
    <property type="project" value="UniProtKB-UniRule"/>
</dbReference>
<evidence type="ECO:0000313" key="13">
    <source>
        <dbReference type="EMBL" id="GAX73920.1"/>
    </source>
</evidence>
<accession>A0A250WTQ0</accession>
<dbReference type="InterPro" id="IPR014014">
    <property type="entry name" value="RNA_helicase_DEAD_Q_motif"/>
</dbReference>
<dbReference type="Proteomes" id="UP000232323">
    <property type="component" value="Unassembled WGS sequence"/>
</dbReference>
<feature type="domain" description="DEAD-box RNA helicase Q" evidence="12">
    <location>
        <begin position="198"/>
        <end position="227"/>
    </location>
</feature>
<comment type="domain">
    <text evidence="8">The Q motif is unique to and characteristic of the DEAD box family of RNA helicases and controls ATP binding and hydrolysis.</text>
</comment>
<organism evidence="13 14">
    <name type="scientific">Chlamydomonas eustigma</name>
    <dbReference type="NCBI Taxonomy" id="1157962"/>
    <lineage>
        <taxon>Eukaryota</taxon>
        <taxon>Viridiplantae</taxon>
        <taxon>Chlorophyta</taxon>
        <taxon>core chlorophytes</taxon>
        <taxon>Chlorophyceae</taxon>
        <taxon>CS clade</taxon>
        <taxon>Chlamydomonadales</taxon>
        <taxon>Chlamydomonadaceae</taxon>
        <taxon>Chlamydomonas</taxon>
    </lineage>
</organism>
<name>A0A250WTQ0_9CHLO</name>
<feature type="compositionally biased region" description="Polar residues" evidence="9">
    <location>
        <begin position="186"/>
        <end position="195"/>
    </location>
</feature>
<evidence type="ECO:0000259" key="11">
    <source>
        <dbReference type="PROSITE" id="PS51194"/>
    </source>
</evidence>
<feature type="compositionally biased region" description="Polar residues" evidence="9">
    <location>
        <begin position="122"/>
        <end position="135"/>
    </location>
</feature>
<evidence type="ECO:0000256" key="3">
    <source>
        <dbReference type="ARBA" id="ARBA00022806"/>
    </source>
</evidence>
<gene>
    <name evidence="13" type="ORF">CEUSTIGMA_g1370.t1</name>
</gene>
<dbReference type="InterPro" id="IPR011545">
    <property type="entry name" value="DEAD/DEAH_box_helicase_dom"/>
</dbReference>
<feature type="compositionally biased region" description="Low complexity" evidence="9">
    <location>
        <begin position="159"/>
        <end position="173"/>
    </location>
</feature>
<keyword evidence="3 7" id="KW-0347">Helicase</keyword>
<dbReference type="SUPFAM" id="SSF52540">
    <property type="entry name" value="P-loop containing nucleoside triphosphate hydrolases"/>
    <property type="match status" value="1"/>
</dbReference>
<dbReference type="CDD" id="cd18787">
    <property type="entry name" value="SF2_C_DEAD"/>
    <property type="match status" value="1"/>
</dbReference>
<proteinExistence type="inferred from homology"/>
<evidence type="ECO:0000313" key="14">
    <source>
        <dbReference type="Proteomes" id="UP000232323"/>
    </source>
</evidence>
<keyword evidence="14" id="KW-1185">Reference proteome</keyword>
<reference evidence="13 14" key="1">
    <citation type="submission" date="2017-08" db="EMBL/GenBank/DDBJ databases">
        <title>Acidophilic green algal genome provides insights into adaptation to an acidic environment.</title>
        <authorList>
            <person name="Hirooka S."/>
            <person name="Hirose Y."/>
            <person name="Kanesaki Y."/>
            <person name="Higuchi S."/>
            <person name="Fujiwara T."/>
            <person name="Onuma R."/>
            <person name="Era A."/>
            <person name="Ohbayashi R."/>
            <person name="Uzuka A."/>
            <person name="Nozaki H."/>
            <person name="Yoshikawa H."/>
            <person name="Miyagishima S.Y."/>
        </authorList>
    </citation>
    <scope>NUCLEOTIDE SEQUENCE [LARGE SCALE GENOMIC DNA]</scope>
    <source>
        <strain evidence="13 14">NIES-2499</strain>
    </source>
</reference>
<keyword evidence="1 7" id="KW-0547">Nucleotide-binding</keyword>
<feature type="domain" description="Helicase C-terminal" evidence="11">
    <location>
        <begin position="439"/>
        <end position="587"/>
    </location>
</feature>
<feature type="compositionally biased region" description="Low complexity" evidence="9">
    <location>
        <begin position="57"/>
        <end position="75"/>
    </location>
</feature>
<dbReference type="Gene3D" id="3.40.50.300">
    <property type="entry name" value="P-loop containing nucleotide triphosphate hydrolases"/>
    <property type="match status" value="2"/>
</dbReference>
<dbReference type="STRING" id="1157962.A0A250WTQ0"/>
<feature type="domain" description="Helicase ATP-binding" evidence="10">
    <location>
        <begin position="230"/>
        <end position="410"/>
    </location>
</feature>
<dbReference type="PROSITE" id="PS00039">
    <property type="entry name" value="DEAD_ATP_HELICASE"/>
    <property type="match status" value="1"/>
</dbReference>
<dbReference type="EC" id="3.6.4.13" evidence="8"/>
<evidence type="ECO:0000256" key="7">
    <source>
        <dbReference type="RuleBase" id="RU000492"/>
    </source>
</evidence>
<dbReference type="PROSITE" id="PS51195">
    <property type="entry name" value="Q_MOTIF"/>
    <property type="match status" value="1"/>
</dbReference>
<feature type="compositionally biased region" description="Basic and acidic residues" evidence="9">
    <location>
        <begin position="668"/>
        <end position="677"/>
    </location>
</feature>
<evidence type="ECO:0000256" key="4">
    <source>
        <dbReference type="ARBA" id="ARBA00022840"/>
    </source>
</evidence>
<sequence length="716" mass="76933">MEPVIEFAGYGSAQRPQSRQQGDKRGRGSLSAGQGRPLSAVDNALARLNRNVSTAAAAQDAPQQLQQLTWQQQEAIDGTGAGQRPPKRQPGAGRGAGLQQQQQRQSLFNGGAGYENSEPRQRPQSSGPFNRNAPQQGRGAAQGRKVHTSAVAAVNESQATAPPGAGPSATAPPGVDPSATGYVSKPVNNTALQHQSDTRFSELGISPVTKRAMAEVFGYEFCTKVQAQSIPVSLGGEDVLAKAKTGTGKTIAFMLPAIDNLLRRPPAPGQVGILVLSPTRELAMQIHTEAEKLAKFMDMKVQVVIGGTNMNTESKKMDSKAPQVLIGTPGRVLDHLTNESSSLGRMVKDLRVLIFDEADNLLDMGFRPTIDKILAQLPGKETRQTLLFSATFPKDVQQLASYAFRKAYKTVDTVGEETGTNVQVQQMSCVVPPKDLMTYLCAVIKTHMSQDRDFKVIVFFPTARQTQLYSETFDKMGLPIKEMHSRKSQGYRTRVSEEFRAGSGVIMFSSDVSARGVDYPDVSLVVQVGLPTDRDQYVHRVGRTARAGKTGESLLLLADFEAFFLKKLKDLPIRNMGELPEHLLQEHETAIARALSQVPYDTKSMAYAAWLGFYKSAPGLGLTSVQVVERANEFSQIIGCPEPPELEAKTIGKMGLKGVPGLRIAGRGRPDNGRQGRDGGGGRGSGSQQEGRGGYSGEGRGGYGGGRGRGDGTGPQ</sequence>
<comment type="caution">
    <text evidence="13">The sequence shown here is derived from an EMBL/GenBank/DDBJ whole genome shotgun (WGS) entry which is preliminary data.</text>
</comment>
<dbReference type="PROSITE" id="PS51192">
    <property type="entry name" value="HELICASE_ATP_BIND_1"/>
    <property type="match status" value="1"/>
</dbReference>
<dbReference type="Pfam" id="PF00270">
    <property type="entry name" value="DEAD"/>
    <property type="match status" value="1"/>
</dbReference>
<keyword evidence="4 7" id="KW-0067">ATP-binding</keyword>
<evidence type="ECO:0000256" key="1">
    <source>
        <dbReference type="ARBA" id="ARBA00022741"/>
    </source>
</evidence>
<dbReference type="SMART" id="SM00487">
    <property type="entry name" value="DEXDc"/>
    <property type="match status" value="1"/>
</dbReference>
<evidence type="ECO:0000256" key="2">
    <source>
        <dbReference type="ARBA" id="ARBA00022801"/>
    </source>
</evidence>
<evidence type="ECO:0000256" key="5">
    <source>
        <dbReference type="ARBA" id="ARBA00022884"/>
    </source>
</evidence>
<feature type="region of interest" description="Disordered" evidence="9">
    <location>
        <begin position="57"/>
        <end position="195"/>
    </location>
</feature>
<dbReference type="EMBL" id="BEGY01000005">
    <property type="protein sequence ID" value="GAX73920.1"/>
    <property type="molecule type" value="Genomic_DNA"/>
</dbReference>
<dbReference type="InterPro" id="IPR027417">
    <property type="entry name" value="P-loop_NTPase"/>
</dbReference>
<dbReference type="InterPro" id="IPR000629">
    <property type="entry name" value="RNA-helicase_DEAD-box_CS"/>
</dbReference>
<feature type="compositionally biased region" description="Gly residues" evidence="9">
    <location>
        <begin position="678"/>
        <end position="716"/>
    </location>
</feature>
<dbReference type="Pfam" id="PF00271">
    <property type="entry name" value="Helicase_C"/>
    <property type="match status" value="1"/>
</dbReference>
<dbReference type="InterPro" id="IPR001650">
    <property type="entry name" value="Helicase_C-like"/>
</dbReference>
<protein>
    <recommendedName>
        <fullName evidence="8">ATP-dependent RNA helicase</fullName>
        <ecNumber evidence="8">3.6.4.13</ecNumber>
    </recommendedName>
</protein>
<evidence type="ECO:0000256" key="6">
    <source>
        <dbReference type="PROSITE-ProRule" id="PRU00552"/>
    </source>
</evidence>